<evidence type="ECO:0000313" key="1">
    <source>
        <dbReference type="EMBL" id="KAI9162510.1"/>
    </source>
</evidence>
<name>A0AAD5IGV7_ACENE</name>
<organism evidence="1 2">
    <name type="scientific">Acer negundo</name>
    <name type="common">Box elder</name>
    <dbReference type="NCBI Taxonomy" id="4023"/>
    <lineage>
        <taxon>Eukaryota</taxon>
        <taxon>Viridiplantae</taxon>
        <taxon>Streptophyta</taxon>
        <taxon>Embryophyta</taxon>
        <taxon>Tracheophyta</taxon>
        <taxon>Spermatophyta</taxon>
        <taxon>Magnoliopsida</taxon>
        <taxon>eudicotyledons</taxon>
        <taxon>Gunneridae</taxon>
        <taxon>Pentapetalae</taxon>
        <taxon>rosids</taxon>
        <taxon>malvids</taxon>
        <taxon>Sapindales</taxon>
        <taxon>Sapindaceae</taxon>
        <taxon>Hippocastanoideae</taxon>
        <taxon>Acereae</taxon>
        <taxon>Acer</taxon>
    </lineage>
</organism>
<dbReference type="Proteomes" id="UP001064489">
    <property type="component" value="Chromosome 2"/>
</dbReference>
<keyword evidence="2" id="KW-1185">Reference proteome</keyword>
<accession>A0AAD5IGV7</accession>
<gene>
    <name evidence="1" type="ORF">LWI28_028055</name>
</gene>
<sequence length="94" mass="10406">MTSFNCSPSKLVMWGENDGDSGERLKLIHFNGFDLITNLRDKGPGRAPIVKHTGRAKEHRVRGRAEVLFGVEEGPEEPETLSALASEDRLIFLG</sequence>
<comment type="caution">
    <text evidence="1">The sequence shown here is derived from an EMBL/GenBank/DDBJ whole genome shotgun (WGS) entry which is preliminary data.</text>
</comment>
<reference evidence="1" key="1">
    <citation type="journal article" date="2022" name="Plant J.">
        <title>Strategies of tolerance reflected in two North American maple genomes.</title>
        <authorList>
            <person name="McEvoy S.L."/>
            <person name="Sezen U.U."/>
            <person name="Trouern-Trend A."/>
            <person name="McMahon S.M."/>
            <person name="Schaberg P.G."/>
            <person name="Yang J."/>
            <person name="Wegrzyn J.L."/>
            <person name="Swenson N.G."/>
        </authorList>
    </citation>
    <scope>NUCLEOTIDE SEQUENCE</scope>
    <source>
        <strain evidence="1">91603</strain>
    </source>
</reference>
<protein>
    <submittedName>
        <fullName evidence="1">Uncharacterized protein</fullName>
    </submittedName>
</protein>
<dbReference type="AlphaFoldDB" id="A0AAD5IGV7"/>
<dbReference type="EMBL" id="JAJSOW010000106">
    <property type="protein sequence ID" value="KAI9162510.1"/>
    <property type="molecule type" value="Genomic_DNA"/>
</dbReference>
<evidence type="ECO:0000313" key="2">
    <source>
        <dbReference type="Proteomes" id="UP001064489"/>
    </source>
</evidence>
<proteinExistence type="predicted"/>
<reference evidence="1" key="2">
    <citation type="submission" date="2023-02" db="EMBL/GenBank/DDBJ databases">
        <authorList>
            <person name="Swenson N.G."/>
            <person name="Wegrzyn J.L."/>
            <person name="Mcevoy S.L."/>
        </authorList>
    </citation>
    <scope>NUCLEOTIDE SEQUENCE</scope>
    <source>
        <strain evidence="1">91603</strain>
        <tissue evidence="1">Leaf</tissue>
    </source>
</reference>